<sequence length="561" mass="62227">MEYSLTAIPNELLHQVVSHLDTSSLYSLMLCRHLYYHMLLRELYREGIWQAQQMSGINESTLAAAGGPRNPNNMYPLHWICRRGYTGMLAMVLTSPWANPRGGRRISSNNDRHGTGWLDLDARDHMSCSPVWHAVAEGHTIVVAQLLAAGGFPLTPQYHGRTVLSLAAGMGHLVIVRMLMAAFENDEKLQPTAEMVAERDVPDCDGYAPLTHACRRGHFDIVRLLLADEDEDDEDDFEIETEDDEQERPEGADGRVDRYGYTVDDDLWADNSYVGCSPLMQAVIYGHADVVALLLRHGVADADLPTYELRTPLSIAAENGDVIVASLLLSTNTAKADEEEDGGFGGDFGEGSSGGSSGQAEGAVGQLGSNGQEGSEDDEMDDYDSDYADNDDNIVVDVNRTDNLGRTALMYAIQAGSEAVVQLLLVQPDIDVIRHDRTGRTALMWAEAEEKKQLEEEAERERRMGKGKGREEPMYGQMHVYAHMHSHLHSHLHSQLHMHLHAHTRSTIRALVEAAAKLQTETNRRLHDEMTEREWPLRGAKPGEFAGLSPFSPRNADTNTH</sequence>
<dbReference type="RefSeq" id="XP_014174401.1">
    <property type="nucleotide sequence ID" value="XM_014318926.1"/>
</dbReference>
<feature type="compositionally biased region" description="Acidic residues" evidence="4">
    <location>
        <begin position="374"/>
        <end position="394"/>
    </location>
</feature>
<evidence type="ECO:0000256" key="2">
    <source>
        <dbReference type="ARBA" id="ARBA00023043"/>
    </source>
</evidence>
<dbReference type="SUPFAM" id="SSF48403">
    <property type="entry name" value="Ankyrin repeat"/>
    <property type="match status" value="1"/>
</dbReference>
<dbReference type="eggNOG" id="KOG0504">
    <property type="taxonomic scope" value="Eukaryota"/>
</dbReference>
<feature type="region of interest" description="Disordered" evidence="4">
    <location>
        <begin position="336"/>
        <end position="394"/>
    </location>
</feature>
<dbReference type="EMBL" id="GL629756">
    <property type="protein sequence ID" value="EFX04919.1"/>
    <property type="molecule type" value="Genomic_DNA"/>
</dbReference>
<proteinExistence type="predicted"/>
<dbReference type="InterPro" id="IPR002110">
    <property type="entry name" value="Ankyrin_rpt"/>
</dbReference>
<dbReference type="OrthoDB" id="4772757at2759"/>
<evidence type="ECO:0000256" key="1">
    <source>
        <dbReference type="ARBA" id="ARBA00022737"/>
    </source>
</evidence>
<dbReference type="InterPro" id="IPR036770">
    <property type="entry name" value="Ankyrin_rpt-contain_sf"/>
</dbReference>
<dbReference type="PROSITE" id="PS50297">
    <property type="entry name" value="ANK_REP_REGION"/>
    <property type="match status" value="2"/>
</dbReference>
<keyword evidence="1" id="KW-0677">Repeat</keyword>
<evidence type="ECO:0000256" key="4">
    <source>
        <dbReference type="SAM" id="MobiDB-lite"/>
    </source>
</evidence>
<feature type="compositionally biased region" description="Gly residues" evidence="4">
    <location>
        <begin position="343"/>
        <end position="357"/>
    </location>
</feature>
<organism evidence="7">
    <name type="scientific">Grosmannia clavigera (strain kw1407 / UAMH 11150)</name>
    <name type="common">Blue stain fungus</name>
    <name type="synonym">Graphiocladiella clavigera</name>
    <dbReference type="NCBI Taxonomy" id="655863"/>
    <lineage>
        <taxon>Eukaryota</taxon>
        <taxon>Fungi</taxon>
        <taxon>Dikarya</taxon>
        <taxon>Ascomycota</taxon>
        <taxon>Pezizomycotina</taxon>
        <taxon>Sordariomycetes</taxon>
        <taxon>Sordariomycetidae</taxon>
        <taxon>Ophiostomatales</taxon>
        <taxon>Ophiostomataceae</taxon>
        <taxon>Leptographium</taxon>
    </lineage>
</organism>
<dbReference type="GeneID" id="25978475"/>
<dbReference type="Proteomes" id="UP000007796">
    <property type="component" value="Unassembled WGS sequence"/>
</dbReference>
<gene>
    <name evidence="6" type="ORF">CMQ_5181</name>
</gene>
<dbReference type="Gene3D" id="1.25.40.20">
    <property type="entry name" value="Ankyrin repeat-containing domain"/>
    <property type="match status" value="3"/>
</dbReference>
<keyword evidence="2 3" id="KW-0040">ANK repeat</keyword>
<dbReference type="PANTHER" id="PTHR24198">
    <property type="entry name" value="ANKYRIN REPEAT AND PROTEIN KINASE DOMAIN-CONTAINING PROTEIN"/>
    <property type="match status" value="1"/>
</dbReference>
<feature type="region of interest" description="Disordered" evidence="4">
    <location>
        <begin position="232"/>
        <end position="256"/>
    </location>
</feature>
<evidence type="ECO:0000256" key="3">
    <source>
        <dbReference type="PROSITE-ProRule" id="PRU00023"/>
    </source>
</evidence>
<evidence type="ECO:0000313" key="6">
    <source>
        <dbReference type="EMBL" id="EFX04919.1"/>
    </source>
</evidence>
<accession>F0XBF9</accession>
<dbReference type="HOGENOM" id="CLU_485754_0_0_1"/>
<feature type="compositionally biased region" description="Acidic residues" evidence="4">
    <location>
        <begin position="232"/>
        <end position="247"/>
    </location>
</feature>
<dbReference type="AlphaFoldDB" id="F0XBF9"/>
<protein>
    <submittedName>
        <fullName evidence="6">Ankyrin repeat-containing protein</fullName>
    </submittedName>
</protein>
<feature type="domain" description="F-box" evidence="5">
    <location>
        <begin position="2"/>
        <end position="52"/>
    </location>
</feature>
<dbReference type="STRING" id="655863.F0XBF9"/>
<dbReference type="PROSITE" id="PS50088">
    <property type="entry name" value="ANK_REPEAT"/>
    <property type="match status" value="2"/>
</dbReference>
<dbReference type="PROSITE" id="PS50181">
    <property type="entry name" value="FBOX"/>
    <property type="match status" value="1"/>
</dbReference>
<reference evidence="6 7" key="1">
    <citation type="journal article" date="2011" name="Proc. Natl. Acad. Sci. U.S.A.">
        <title>Genome and transcriptome analyses of the mountain pine beetle-fungal symbiont Grosmannia clavigera, a lodgepole pine pathogen.</title>
        <authorList>
            <person name="DiGuistini S."/>
            <person name="Wang Y."/>
            <person name="Liao N.Y."/>
            <person name="Taylor G."/>
            <person name="Tanguay P."/>
            <person name="Feau N."/>
            <person name="Henrissat B."/>
            <person name="Chan S.K."/>
            <person name="Hesse-Orce U."/>
            <person name="Alamouti S.M."/>
            <person name="Tsui C.K.M."/>
            <person name="Docking R.T."/>
            <person name="Levasseur A."/>
            <person name="Haridas S."/>
            <person name="Robertson G."/>
            <person name="Birol I."/>
            <person name="Holt R.A."/>
            <person name="Marra M.A."/>
            <person name="Hamelin R.C."/>
            <person name="Hirst M."/>
            <person name="Jones S.J.M."/>
            <person name="Bohlmann J."/>
            <person name="Breuil C."/>
        </authorList>
    </citation>
    <scope>NUCLEOTIDE SEQUENCE [LARGE SCALE GENOMIC DNA]</scope>
    <source>
        <strain evidence="7">kw1407 / UAMH 11150</strain>
    </source>
</reference>
<dbReference type="PANTHER" id="PTHR24198:SF165">
    <property type="entry name" value="ANKYRIN REPEAT-CONTAINING PROTEIN-RELATED"/>
    <property type="match status" value="1"/>
</dbReference>
<dbReference type="SMART" id="SM00248">
    <property type="entry name" value="ANK"/>
    <property type="match status" value="7"/>
</dbReference>
<dbReference type="InterPro" id="IPR001810">
    <property type="entry name" value="F-box_dom"/>
</dbReference>
<feature type="region of interest" description="Disordered" evidence="4">
    <location>
        <begin position="538"/>
        <end position="561"/>
    </location>
</feature>
<feature type="repeat" description="ANK" evidence="3">
    <location>
        <begin position="274"/>
        <end position="299"/>
    </location>
</feature>
<name>F0XBF9_GROCL</name>
<feature type="repeat" description="ANK" evidence="3">
    <location>
        <begin position="205"/>
        <end position="226"/>
    </location>
</feature>
<evidence type="ECO:0000259" key="5">
    <source>
        <dbReference type="PROSITE" id="PS50181"/>
    </source>
</evidence>
<keyword evidence="7" id="KW-1185">Reference proteome</keyword>
<dbReference type="Pfam" id="PF12796">
    <property type="entry name" value="Ank_2"/>
    <property type="match status" value="3"/>
</dbReference>
<evidence type="ECO:0000313" key="7">
    <source>
        <dbReference type="Proteomes" id="UP000007796"/>
    </source>
</evidence>
<dbReference type="InParanoid" id="F0XBF9"/>